<sequence length="326" mass="33739">MQTKLLTSIALFSVLSLAQLNVDPGLVSKVNNDFKHVISTIKADPSHAANLAAIVSAAPPAVQDAASHDPSVLLAQLASATTTPDWFSKIPTSVANTFITDFAKPNKAKHDFNDYISSAAAQPGGKSLLEAVYAAAPTEVQSLYGDPMGVVVALEASATPVWASDIAAPLRESVGAVYDSAFRIYEADLKPTRTYEQFPFGTTHPLYFLSGTGNPGYFPSGTGHPWVVPIGTGCPNTCPMCHSCNPVTVYTTVTALPAPASVLERSSSHSAPSTVVQLKTSSKSIVAFTPSSTKSVVAFTGAAAPMRTAAAGFAALVAGAGAWLNV</sequence>
<organism evidence="2 3">
    <name type="scientific">Lepraria neglecta</name>
    <dbReference type="NCBI Taxonomy" id="209136"/>
    <lineage>
        <taxon>Eukaryota</taxon>
        <taxon>Fungi</taxon>
        <taxon>Dikarya</taxon>
        <taxon>Ascomycota</taxon>
        <taxon>Pezizomycotina</taxon>
        <taxon>Lecanoromycetes</taxon>
        <taxon>OSLEUM clade</taxon>
        <taxon>Lecanoromycetidae</taxon>
        <taxon>Lecanorales</taxon>
        <taxon>Lecanorineae</taxon>
        <taxon>Stereocaulaceae</taxon>
        <taxon>Lepraria</taxon>
    </lineage>
</organism>
<reference evidence="2" key="1">
    <citation type="submission" date="2022-11" db="EMBL/GenBank/DDBJ databases">
        <title>Chromosomal genome sequence assembly and mating type (MAT) locus characterization of the leprose asexual lichenized fungus Lepraria neglecta (Nyl.) Erichsen.</title>
        <authorList>
            <person name="Allen J.L."/>
            <person name="Pfeffer B."/>
        </authorList>
    </citation>
    <scope>NUCLEOTIDE SEQUENCE</scope>
    <source>
        <strain evidence="2">Allen 5258</strain>
    </source>
</reference>
<evidence type="ECO:0000256" key="1">
    <source>
        <dbReference type="SAM" id="SignalP"/>
    </source>
</evidence>
<dbReference type="AlphaFoldDB" id="A0AAD9Z4Z2"/>
<dbReference type="EMBL" id="JASNWA010000009">
    <property type="protein sequence ID" value="KAK3170107.1"/>
    <property type="molecule type" value="Genomic_DNA"/>
</dbReference>
<accession>A0AAD9Z4Z2</accession>
<evidence type="ECO:0000313" key="3">
    <source>
        <dbReference type="Proteomes" id="UP001276659"/>
    </source>
</evidence>
<name>A0AAD9Z4Z2_9LECA</name>
<dbReference type="Proteomes" id="UP001276659">
    <property type="component" value="Unassembled WGS sequence"/>
</dbReference>
<proteinExistence type="predicted"/>
<feature type="chain" id="PRO_5042162946" evidence="1">
    <location>
        <begin position="19"/>
        <end position="326"/>
    </location>
</feature>
<feature type="signal peptide" evidence="1">
    <location>
        <begin position="1"/>
        <end position="18"/>
    </location>
</feature>
<protein>
    <submittedName>
        <fullName evidence="2">Uncharacterized protein</fullName>
    </submittedName>
</protein>
<gene>
    <name evidence="2" type="ORF">OEA41_009493</name>
</gene>
<evidence type="ECO:0000313" key="2">
    <source>
        <dbReference type="EMBL" id="KAK3170107.1"/>
    </source>
</evidence>
<comment type="caution">
    <text evidence="2">The sequence shown here is derived from an EMBL/GenBank/DDBJ whole genome shotgun (WGS) entry which is preliminary data.</text>
</comment>
<keyword evidence="3" id="KW-1185">Reference proteome</keyword>
<keyword evidence="1" id="KW-0732">Signal</keyword>